<sequence>MHDGCNAWPRLLDASWATFATPAAPDPGMQTAVRGTVCPGRAPFAGRSCSWNLASWQGDCVHSVKWILGTVNNDAGVRVEDVQGAVEMPRNGTALSPRRFREQRNSMPHPRPMKHDAANVVGLDNATRRAE</sequence>
<evidence type="ECO:0000313" key="3">
    <source>
        <dbReference type="Proteomes" id="UP000002296"/>
    </source>
</evidence>
<dbReference type="InParanoid" id="Q4CSN7"/>
<dbReference type="EMBL" id="AAHK01002102">
    <property type="protein sequence ID" value="EAN83289.1"/>
    <property type="molecule type" value="Genomic_DNA"/>
</dbReference>
<dbReference type="AlphaFoldDB" id="Q4CSN7"/>
<evidence type="ECO:0000256" key="1">
    <source>
        <dbReference type="SAM" id="MobiDB-lite"/>
    </source>
</evidence>
<organism evidence="2 3">
    <name type="scientific">Trypanosoma cruzi (strain CL Brener)</name>
    <dbReference type="NCBI Taxonomy" id="353153"/>
    <lineage>
        <taxon>Eukaryota</taxon>
        <taxon>Discoba</taxon>
        <taxon>Euglenozoa</taxon>
        <taxon>Kinetoplastea</taxon>
        <taxon>Metakinetoplastina</taxon>
        <taxon>Trypanosomatida</taxon>
        <taxon>Trypanosomatidae</taxon>
        <taxon>Trypanosoma</taxon>
        <taxon>Schizotrypanum</taxon>
    </lineage>
</organism>
<comment type="caution">
    <text evidence="2">The sequence shown here is derived from an EMBL/GenBank/DDBJ whole genome shotgun (WGS) entry which is preliminary data.</text>
</comment>
<dbReference type="PaxDb" id="353153-Q4CSN7"/>
<protein>
    <submittedName>
        <fullName evidence="2">Uncharacterized protein</fullName>
    </submittedName>
</protein>
<dbReference type="RefSeq" id="XP_805140.1">
    <property type="nucleotide sequence ID" value="XM_800047.1"/>
</dbReference>
<keyword evidence="3" id="KW-1185">Reference proteome</keyword>
<accession>Q4CSN7</accession>
<reference evidence="2 3" key="1">
    <citation type="journal article" date="2005" name="Science">
        <title>The genome sequence of Trypanosoma cruzi, etiologic agent of Chagas disease.</title>
        <authorList>
            <person name="El-Sayed N.M."/>
            <person name="Myler P.J."/>
            <person name="Bartholomeu D.C."/>
            <person name="Nilsson D."/>
            <person name="Aggarwal G."/>
            <person name="Tran A.N."/>
            <person name="Ghedin E."/>
            <person name="Worthey E.A."/>
            <person name="Delcher A.L."/>
            <person name="Blandin G."/>
            <person name="Westenberger S.J."/>
            <person name="Caler E."/>
            <person name="Cerqueira G.C."/>
            <person name="Branche C."/>
            <person name="Haas B."/>
            <person name="Anupama A."/>
            <person name="Arner E."/>
            <person name="Aslund L."/>
            <person name="Attipoe P."/>
            <person name="Bontempi E."/>
            <person name="Bringaud F."/>
            <person name="Burton P."/>
            <person name="Cadag E."/>
            <person name="Campbell D.A."/>
            <person name="Carrington M."/>
            <person name="Crabtree J."/>
            <person name="Darban H."/>
            <person name="da Silveira J.F."/>
            <person name="de Jong P."/>
            <person name="Edwards K."/>
            <person name="Englund P.T."/>
            <person name="Fazelina G."/>
            <person name="Feldblyum T."/>
            <person name="Ferella M."/>
            <person name="Frasch A.C."/>
            <person name="Gull K."/>
            <person name="Horn D."/>
            <person name="Hou L."/>
            <person name="Huang Y."/>
            <person name="Kindlund E."/>
            <person name="Klingbeil M."/>
            <person name="Kluge S."/>
            <person name="Koo H."/>
            <person name="Lacerda D."/>
            <person name="Levin M.J."/>
            <person name="Lorenzi H."/>
            <person name="Louie T."/>
            <person name="Machado C.R."/>
            <person name="McCulloch R."/>
            <person name="McKenna A."/>
            <person name="Mizuno Y."/>
            <person name="Mottram J.C."/>
            <person name="Nelson S."/>
            <person name="Ochaya S."/>
            <person name="Osoegawa K."/>
            <person name="Pai G."/>
            <person name="Parsons M."/>
            <person name="Pentony M."/>
            <person name="Pettersson U."/>
            <person name="Pop M."/>
            <person name="Ramirez J.L."/>
            <person name="Rinta J."/>
            <person name="Robertson L."/>
            <person name="Salzberg S.L."/>
            <person name="Sanchez D.O."/>
            <person name="Seyler A."/>
            <person name="Sharma R."/>
            <person name="Shetty J."/>
            <person name="Simpson A.J."/>
            <person name="Sisk E."/>
            <person name="Tammi M.T."/>
            <person name="Tarleton R."/>
            <person name="Teixeira S."/>
            <person name="Van Aken S."/>
            <person name="Vogt C."/>
            <person name="Ward P.N."/>
            <person name="Wickstead B."/>
            <person name="Wortman J."/>
            <person name="White O."/>
            <person name="Fraser C.M."/>
            <person name="Stuart K.D."/>
            <person name="Andersson B."/>
        </authorList>
    </citation>
    <scope>NUCLEOTIDE SEQUENCE [LARGE SCALE GENOMIC DNA]</scope>
    <source>
        <strain evidence="2 3">CL Brener</strain>
    </source>
</reference>
<evidence type="ECO:0000313" key="2">
    <source>
        <dbReference type="EMBL" id="EAN83289.1"/>
    </source>
</evidence>
<name>Q4CSN7_TRYCC</name>
<gene>
    <name evidence="2" type="ORF">Tc00.1047053510327.10</name>
</gene>
<feature type="region of interest" description="Disordered" evidence="1">
    <location>
        <begin position="88"/>
        <end position="131"/>
    </location>
</feature>
<proteinExistence type="predicted"/>
<dbReference type="KEGG" id="tcr:510327.10"/>
<dbReference type="GeneID" id="3534787"/>
<dbReference type="Proteomes" id="UP000002296">
    <property type="component" value="Unassembled WGS sequence"/>
</dbReference>